<accession>A0A382TTR7</accession>
<dbReference type="Pfam" id="PF07045">
    <property type="entry name" value="DUF1330"/>
    <property type="match status" value="1"/>
</dbReference>
<dbReference type="AlphaFoldDB" id="A0A382TTR7"/>
<gene>
    <name evidence="2" type="ORF">METZ01_LOCUS378283</name>
</gene>
<protein>
    <recommendedName>
        <fullName evidence="1">DUF1330 domain-containing protein</fullName>
    </recommendedName>
</protein>
<proteinExistence type="predicted"/>
<dbReference type="Gene3D" id="3.30.70.100">
    <property type="match status" value="1"/>
</dbReference>
<dbReference type="PANTHER" id="PTHR41521:SF4">
    <property type="entry name" value="BLR0684 PROTEIN"/>
    <property type="match status" value="1"/>
</dbReference>
<dbReference type="InterPro" id="IPR010753">
    <property type="entry name" value="DUF1330"/>
</dbReference>
<sequence>MAAYLLGNFKVTNAEEFEKYRDLVTKTIRDHGGEYVLVDMNSVAVEGDTEHLSVVLKFPDMEALQGWYDSPEYQEIHPLRADN</sequence>
<name>A0A382TTR7_9ZZZZ</name>
<feature type="domain" description="DUF1330" evidence="1">
    <location>
        <begin position="3"/>
        <end position="82"/>
    </location>
</feature>
<organism evidence="2">
    <name type="scientific">marine metagenome</name>
    <dbReference type="NCBI Taxonomy" id="408172"/>
    <lineage>
        <taxon>unclassified sequences</taxon>
        <taxon>metagenomes</taxon>
        <taxon>ecological metagenomes</taxon>
    </lineage>
</organism>
<dbReference type="PANTHER" id="PTHR41521">
    <property type="match status" value="1"/>
</dbReference>
<dbReference type="SUPFAM" id="SSF54909">
    <property type="entry name" value="Dimeric alpha+beta barrel"/>
    <property type="match status" value="1"/>
</dbReference>
<dbReference type="InterPro" id="IPR011008">
    <property type="entry name" value="Dimeric_a/b-barrel"/>
</dbReference>
<reference evidence="2" key="1">
    <citation type="submission" date="2018-05" db="EMBL/GenBank/DDBJ databases">
        <authorList>
            <person name="Lanie J.A."/>
            <person name="Ng W.-L."/>
            <person name="Kazmierczak K.M."/>
            <person name="Andrzejewski T.M."/>
            <person name="Davidsen T.M."/>
            <person name="Wayne K.J."/>
            <person name="Tettelin H."/>
            <person name="Glass J.I."/>
            <person name="Rusch D."/>
            <person name="Podicherti R."/>
            <person name="Tsui H.-C.T."/>
            <person name="Winkler M.E."/>
        </authorList>
    </citation>
    <scope>NUCLEOTIDE SEQUENCE</scope>
</reference>
<evidence type="ECO:0000259" key="1">
    <source>
        <dbReference type="Pfam" id="PF07045"/>
    </source>
</evidence>
<feature type="non-terminal residue" evidence="2">
    <location>
        <position position="83"/>
    </location>
</feature>
<evidence type="ECO:0000313" key="2">
    <source>
        <dbReference type="EMBL" id="SVD25429.1"/>
    </source>
</evidence>
<dbReference type="EMBL" id="UINC01139094">
    <property type="protein sequence ID" value="SVD25429.1"/>
    <property type="molecule type" value="Genomic_DNA"/>
</dbReference>